<dbReference type="AlphaFoldDB" id="A0A098S608"/>
<accession>A0A098S608</accession>
<dbReference type="RefSeq" id="WP_044221187.1">
    <property type="nucleotide sequence ID" value="NZ_CAKZLC010000500.1"/>
</dbReference>
<evidence type="ECO:0000313" key="6">
    <source>
        <dbReference type="EMBL" id="KGE87754.1"/>
    </source>
</evidence>
<name>A0A098S608_9BACT</name>
<feature type="domain" description="Zinc finger DksA/TraR C4-type" evidence="5">
    <location>
        <begin position="92"/>
        <end position="120"/>
    </location>
</feature>
<dbReference type="PANTHER" id="PTHR33823">
    <property type="entry name" value="RNA POLYMERASE-BINDING TRANSCRIPTION FACTOR DKSA-RELATED"/>
    <property type="match status" value="1"/>
</dbReference>
<dbReference type="InterPro" id="IPR000962">
    <property type="entry name" value="Znf_DskA_TraR"/>
</dbReference>
<proteinExistence type="predicted"/>
<dbReference type="EMBL" id="JPOS01000033">
    <property type="protein sequence ID" value="KGE87754.1"/>
    <property type="molecule type" value="Genomic_DNA"/>
</dbReference>
<protein>
    <submittedName>
        <fullName evidence="6">Molecular chaperone DnaK</fullName>
    </submittedName>
</protein>
<dbReference type="PROSITE" id="PS51128">
    <property type="entry name" value="ZF_DKSA_2"/>
    <property type="match status" value="1"/>
</dbReference>
<evidence type="ECO:0000256" key="1">
    <source>
        <dbReference type="ARBA" id="ARBA00022723"/>
    </source>
</evidence>
<dbReference type="Proteomes" id="UP000029736">
    <property type="component" value="Unassembled WGS sequence"/>
</dbReference>
<keyword evidence="3" id="KW-0862">Zinc</keyword>
<evidence type="ECO:0000313" key="7">
    <source>
        <dbReference type="Proteomes" id="UP000029736"/>
    </source>
</evidence>
<dbReference type="Gene3D" id="1.20.120.910">
    <property type="entry name" value="DksA, coiled-coil domain"/>
    <property type="match status" value="1"/>
</dbReference>
<dbReference type="STRING" id="1524460.IX84_13340"/>
<reference evidence="6 7" key="1">
    <citation type="journal article" date="2014" name="Int. J. Syst. Evol. Microbiol.">
        <title>Phaeodactylibacter xiamenensis gen. nov., sp. nov., a member of the family Saprospiraceae isolated from the marine alga Phaeodactylum tricornutum.</title>
        <authorList>
            <person name="Chen Z.Jr."/>
            <person name="Lei X."/>
            <person name="Lai Q."/>
            <person name="Li Y."/>
            <person name="Zhang B."/>
            <person name="Zhang J."/>
            <person name="Zhang H."/>
            <person name="Yang L."/>
            <person name="Zheng W."/>
            <person name="Tian Y."/>
            <person name="Yu Z."/>
            <person name="Xu H.Jr."/>
            <person name="Zheng T."/>
        </authorList>
    </citation>
    <scope>NUCLEOTIDE SEQUENCE [LARGE SCALE GENOMIC DNA]</scope>
    <source>
        <strain evidence="6 7">KD52</strain>
    </source>
</reference>
<dbReference type="Pfam" id="PF01258">
    <property type="entry name" value="zf-dskA_traR"/>
    <property type="match status" value="1"/>
</dbReference>
<keyword evidence="1" id="KW-0479">Metal-binding</keyword>
<comment type="caution">
    <text evidence="6">The sequence shown here is derived from an EMBL/GenBank/DDBJ whole genome shotgun (WGS) entry which is preliminary data.</text>
</comment>
<dbReference type="PANTHER" id="PTHR33823:SF2">
    <property type="entry name" value="RNA POLYMERASE-BINDING TRANSCRIPTION FACTOR DKSA"/>
    <property type="match status" value="1"/>
</dbReference>
<gene>
    <name evidence="6" type="ORF">IX84_13340</name>
</gene>
<organism evidence="6 7">
    <name type="scientific">Phaeodactylibacter xiamenensis</name>
    <dbReference type="NCBI Taxonomy" id="1524460"/>
    <lineage>
        <taxon>Bacteria</taxon>
        <taxon>Pseudomonadati</taxon>
        <taxon>Bacteroidota</taxon>
        <taxon>Saprospiria</taxon>
        <taxon>Saprospirales</taxon>
        <taxon>Haliscomenobacteraceae</taxon>
        <taxon>Phaeodactylibacter</taxon>
    </lineage>
</organism>
<feature type="zinc finger region" description="dksA C4-type" evidence="4">
    <location>
        <begin position="95"/>
        <end position="119"/>
    </location>
</feature>
<evidence type="ECO:0000256" key="4">
    <source>
        <dbReference type="PROSITE-ProRule" id="PRU00510"/>
    </source>
</evidence>
<dbReference type="SUPFAM" id="SSF109635">
    <property type="entry name" value="DnaK suppressor protein DksA, alpha-hairpin domain"/>
    <property type="match status" value="1"/>
</dbReference>
<evidence type="ECO:0000259" key="5">
    <source>
        <dbReference type="Pfam" id="PF01258"/>
    </source>
</evidence>
<dbReference type="InterPro" id="IPR037187">
    <property type="entry name" value="DnaK_N"/>
</dbReference>
<sequence>MNQNAEKTRYSDEELEEFRVLIQGKLDKARKELDFYLDQLSEMADNPDAKVKGLDDGIGTAENERLTSMASRQRKLIQHLDNALIRIQNKVYGVCRETGKLISKERLRAVPHATLSIDAKKSR</sequence>
<evidence type="ECO:0000256" key="2">
    <source>
        <dbReference type="ARBA" id="ARBA00022771"/>
    </source>
</evidence>
<dbReference type="OrthoDB" id="9811543at2"/>
<keyword evidence="7" id="KW-1185">Reference proteome</keyword>
<dbReference type="GO" id="GO:0008270">
    <property type="term" value="F:zinc ion binding"/>
    <property type="evidence" value="ECO:0007669"/>
    <property type="project" value="UniProtKB-KW"/>
</dbReference>
<keyword evidence="2" id="KW-0863">Zinc-finger</keyword>
<evidence type="ECO:0000256" key="3">
    <source>
        <dbReference type="ARBA" id="ARBA00022833"/>
    </source>
</evidence>